<proteinExistence type="predicted"/>
<dbReference type="RefSeq" id="XP_056072901.1">
    <property type="nucleotide sequence ID" value="XM_056212593.1"/>
</dbReference>
<organism evidence="3 4">
    <name type="scientific">Didymosphaeria variabile</name>
    <dbReference type="NCBI Taxonomy" id="1932322"/>
    <lineage>
        <taxon>Eukaryota</taxon>
        <taxon>Fungi</taxon>
        <taxon>Dikarya</taxon>
        <taxon>Ascomycota</taxon>
        <taxon>Pezizomycotina</taxon>
        <taxon>Dothideomycetes</taxon>
        <taxon>Pleosporomycetidae</taxon>
        <taxon>Pleosporales</taxon>
        <taxon>Massarineae</taxon>
        <taxon>Didymosphaeriaceae</taxon>
        <taxon>Didymosphaeria</taxon>
    </lineage>
</organism>
<keyword evidence="1" id="KW-0479">Metal-binding</keyword>
<evidence type="ECO:0000313" key="3">
    <source>
        <dbReference type="EMBL" id="KAJ4355775.1"/>
    </source>
</evidence>
<dbReference type="OrthoDB" id="5396564at2759"/>
<evidence type="ECO:0000259" key="2">
    <source>
        <dbReference type="PROSITE" id="PS50089"/>
    </source>
</evidence>
<dbReference type="EMBL" id="JAPEUX010000003">
    <property type="protein sequence ID" value="KAJ4355775.1"/>
    <property type="molecule type" value="Genomic_DNA"/>
</dbReference>
<dbReference type="GeneID" id="80907326"/>
<dbReference type="PROSITE" id="PS50089">
    <property type="entry name" value="ZF_RING_2"/>
    <property type="match status" value="1"/>
</dbReference>
<protein>
    <recommendedName>
        <fullName evidence="2">RING-type domain-containing protein</fullName>
    </recommendedName>
</protein>
<keyword evidence="1" id="KW-0863">Zinc-finger</keyword>
<evidence type="ECO:0000313" key="4">
    <source>
        <dbReference type="Proteomes" id="UP001140513"/>
    </source>
</evidence>
<dbReference type="AlphaFoldDB" id="A0A9W8XR79"/>
<sequence length="273" mass="30638">MPNQFDPMNVLGKWIQVKTHFTKLLVDASTNIEVVNTVLAETTESLSPTDMQLLEPLEGYEFRLRPEDDAIYLIIAPQGGWGTGPDERFKVPCGSEELQANYDSFLDWLEAIFDAQADDVEPEANLGATIQSDTLLMNVHVDLTLASEALDGGWWNDAFADNAENEAWARTFVESLEHVEHSEIAADKNLCSFCWLPFGETDEFHPLYEPPALPSDPREAEAILLCQEFPFDVRRPNNDAVVLPCKHIFGRDCLIDSLSADSTCPVCRKEMRT</sequence>
<evidence type="ECO:0000256" key="1">
    <source>
        <dbReference type="PROSITE-ProRule" id="PRU00175"/>
    </source>
</evidence>
<accession>A0A9W8XR79</accession>
<comment type="caution">
    <text evidence="3">The sequence shown here is derived from an EMBL/GenBank/DDBJ whole genome shotgun (WGS) entry which is preliminary data.</text>
</comment>
<name>A0A9W8XR79_9PLEO</name>
<dbReference type="InterPro" id="IPR013083">
    <property type="entry name" value="Znf_RING/FYVE/PHD"/>
</dbReference>
<keyword evidence="1" id="KW-0862">Zinc</keyword>
<gene>
    <name evidence="3" type="ORF">N0V89_003796</name>
</gene>
<dbReference type="GO" id="GO:0008270">
    <property type="term" value="F:zinc ion binding"/>
    <property type="evidence" value="ECO:0007669"/>
    <property type="project" value="UniProtKB-KW"/>
</dbReference>
<dbReference type="InterPro" id="IPR001841">
    <property type="entry name" value="Znf_RING"/>
</dbReference>
<dbReference type="Pfam" id="PF13639">
    <property type="entry name" value="zf-RING_2"/>
    <property type="match status" value="1"/>
</dbReference>
<keyword evidence="4" id="KW-1185">Reference proteome</keyword>
<dbReference type="Gene3D" id="3.30.40.10">
    <property type="entry name" value="Zinc/RING finger domain, C3HC4 (zinc finger)"/>
    <property type="match status" value="1"/>
</dbReference>
<reference evidence="3" key="1">
    <citation type="submission" date="2022-10" db="EMBL/GenBank/DDBJ databases">
        <title>Tapping the CABI collections for fungal endophytes: first genome assemblies for Collariella, Neodidymelliopsis, Ascochyta clinopodiicola, Didymella pomorum, Didymosphaeria variabile, Neocosmospora piperis and Neocucurbitaria cava.</title>
        <authorList>
            <person name="Hill R."/>
        </authorList>
    </citation>
    <scope>NUCLEOTIDE SEQUENCE</scope>
    <source>
        <strain evidence="3">IMI 356815</strain>
    </source>
</reference>
<dbReference type="SUPFAM" id="SSF57850">
    <property type="entry name" value="RING/U-box"/>
    <property type="match status" value="1"/>
</dbReference>
<feature type="domain" description="RING-type" evidence="2">
    <location>
        <begin position="225"/>
        <end position="268"/>
    </location>
</feature>
<dbReference type="Proteomes" id="UP001140513">
    <property type="component" value="Unassembled WGS sequence"/>
</dbReference>